<dbReference type="AlphaFoldDB" id="A0A0L0MZ05"/>
<gene>
    <name evidence="7" type="ORF">TOPH_08599</name>
</gene>
<feature type="domain" description="Major facilitator superfamily (MFS) profile" evidence="6">
    <location>
        <begin position="75"/>
        <end position="505"/>
    </location>
</feature>
<keyword evidence="8" id="KW-1185">Reference proteome</keyword>
<dbReference type="SUPFAM" id="SSF103473">
    <property type="entry name" value="MFS general substrate transporter"/>
    <property type="match status" value="1"/>
</dbReference>
<sequence length="529" mass="57906">MQKSGAAGVPVLISPSEPNDLECGKCSAEERGVMAVAVDEASQLRAYGVERRHDGLIYWKSDSTDHPRNWSTVRKVFDTAVIIALEFYTTVISTTGASVADTAGPEYGFERRQALVAFTFMYQLGQAIGGCLIPPFSEVVGRRLPYLVSCAVFSIFCILTAVVPSPSLIYIGRFVTGFASAAPSVVIAGSVEDIFNAKRRVWVVVLWNVGTTMGLCFGPVYATYITAMAGWRWVFYSAAIVTGVLFAALLAIKESRSSMLLGRKILHIQRHTKISDLSWHNPDYSPHFRALLDVVVVRPVTLLVTEPLVIMVAAISAVSWGIIYLFTESLATIYGSIGFTKTQASLPFLAVALGTLLTLIPRFWDMRVVRARQQKRELIQPEDKIMGFAFAAPALAIGLTWFALTVPPLVTGLHWIVPTLALIPIGFAVNELAYTLSGYLSDSYLLYSASAFSGLAFVRAIVSGLMPLIADAMYTGLNSNIAGSILAAISAAFCVVPWVFFRYSRKLRQRSPFACFSLETHRRTQVEMD</sequence>
<feature type="transmembrane region" description="Helical" evidence="5">
    <location>
        <begin position="412"/>
        <end position="432"/>
    </location>
</feature>
<evidence type="ECO:0000313" key="8">
    <source>
        <dbReference type="Proteomes" id="UP000036947"/>
    </source>
</evidence>
<evidence type="ECO:0000313" key="7">
    <source>
        <dbReference type="EMBL" id="KND86755.1"/>
    </source>
</evidence>
<dbReference type="EMBL" id="LFRF01000049">
    <property type="protein sequence ID" value="KND86755.1"/>
    <property type="molecule type" value="Genomic_DNA"/>
</dbReference>
<evidence type="ECO:0000256" key="4">
    <source>
        <dbReference type="ARBA" id="ARBA00023136"/>
    </source>
</evidence>
<dbReference type="STRING" id="1163406.A0A0L0MZ05"/>
<evidence type="ECO:0000256" key="5">
    <source>
        <dbReference type="SAM" id="Phobius"/>
    </source>
</evidence>
<proteinExistence type="predicted"/>
<protein>
    <submittedName>
        <fullName evidence="7">Putative transporter</fullName>
    </submittedName>
</protein>
<dbReference type="OrthoDB" id="5410178at2759"/>
<evidence type="ECO:0000256" key="2">
    <source>
        <dbReference type="ARBA" id="ARBA00022692"/>
    </source>
</evidence>
<name>A0A0L0MZ05_TOLOC</name>
<dbReference type="Gene3D" id="1.20.1250.20">
    <property type="entry name" value="MFS general substrate transporter like domains"/>
    <property type="match status" value="1"/>
</dbReference>
<dbReference type="GO" id="GO:0022857">
    <property type="term" value="F:transmembrane transporter activity"/>
    <property type="evidence" value="ECO:0007669"/>
    <property type="project" value="InterPro"/>
</dbReference>
<dbReference type="PANTHER" id="PTHR23502">
    <property type="entry name" value="MAJOR FACILITATOR SUPERFAMILY"/>
    <property type="match status" value="1"/>
</dbReference>
<feature type="transmembrane region" description="Helical" evidence="5">
    <location>
        <begin position="144"/>
        <end position="163"/>
    </location>
</feature>
<feature type="transmembrane region" description="Helical" evidence="5">
    <location>
        <begin position="481"/>
        <end position="501"/>
    </location>
</feature>
<dbReference type="InterPro" id="IPR011701">
    <property type="entry name" value="MFS"/>
</dbReference>
<organism evidence="7 8">
    <name type="scientific">Tolypocladium ophioglossoides (strain CBS 100239)</name>
    <name type="common">Snaketongue truffleclub</name>
    <name type="synonym">Elaphocordyceps ophioglossoides</name>
    <dbReference type="NCBI Taxonomy" id="1163406"/>
    <lineage>
        <taxon>Eukaryota</taxon>
        <taxon>Fungi</taxon>
        <taxon>Dikarya</taxon>
        <taxon>Ascomycota</taxon>
        <taxon>Pezizomycotina</taxon>
        <taxon>Sordariomycetes</taxon>
        <taxon>Hypocreomycetidae</taxon>
        <taxon>Hypocreales</taxon>
        <taxon>Ophiocordycipitaceae</taxon>
        <taxon>Tolypocladium</taxon>
    </lineage>
</organism>
<feature type="transmembrane region" description="Helical" evidence="5">
    <location>
        <begin position="346"/>
        <end position="364"/>
    </location>
</feature>
<dbReference type="InterPro" id="IPR020846">
    <property type="entry name" value="MFS_dom"/>
</dbReference>
<feature type="transmembrane region" description="Helical" evidence="5">
    <location>
        <begin position="233"/>
        <end position="252"/>
    </location>
</feature>
<keyword evidence="2 5" id="KW-0812">Transmembrane</keyword>
<dbReference type="PANTHER" id="PTHR23502:SF157">
    <property type="entry name" value="MAJOR FACILITATOR SUPERFAMILY (MFS) PROFILE DOMAIN-CONTAINING PROTEIN-RELATED"/>
    <property type="match status" value="1"/>
</dbReference>
<dbReference type="Pfam" id="PF07690">
    <property type="entry name" value="MFS_1"/>
    <property type="match status" value="1"/>
</dbReference>
<evidence type="ECO:0000256" key="3">
    <source>
        <dbReference type="ARBA" id="ARBA00022989"/>
    </source>
</evidence>
<feature type="transmembrane region" description="Helical" evidence="5">
    <location>
        <begin position="201"/>
        <end position="221"/>
    </location>
</feature>
<accession>A0A0L0MZ05</accession>
<evidence type="ECO:0000259" key="6">
    <source>
        <dbReference type="PROSITE" id="PS50850"/>
    </source>
</evidence>
<dbReference type="PROSITE" id="PS50850">
    <property type="entry name" value="MFS"/>
    <property type="match status" value="1"/>
</dbReference>
<evidence type="ECO:0000256" key="1">
    <source>
        <dbReference type="ARBA" id="ARBA00004141"/>
    </source>
</evidence>
<reference evidence="7 8" key="1">
    <citation type="journal article" date="2015" name="BMC Genomics">
        <title>The genome of the truffle-parasite Tolypocladium ophioglossoides and the evolution of antifungal peptaibiotics.</title>
        <authorList>
            <person name="Quandt C.A."/>
            <person name="Bushley K.E."/>
            <person name="Spatafora J.W."/>
        </authorList>
    </citation>
    <scope>NUCLEOTIDE SEQUENCE [LARGE SCALE GENOMIC DNA]</scope>
    <source>
        <strain evidence="7 8">CBS 100239</strain>
    </source>
</reference>
<comment type="caution">
    <text evidence="7">The sequence shown here is derived from an EMBL/GenBank/DDBJ whole genome shotgun (WGS) entry which is preliminary data.</text>
</comment>
<dbReference type="InterPro" id="IPR036259">
    <property type="entry name" value="MFS_trans_sf"/>
</dbReference>
<keyword evidence="3 5" id="KW-1133">Transmembrane helix</keyword>
<dbReference type="Proteomes" id="UP000036947">
    <property type="component" value="Unassembled WGS sequence"/>
</dbReference>
<keyword evidence="4 5" id="KW-0472">Membrane</keyword>
<comment type="subcellular location">
    <subcellularLocation>
        <location evidence="1">Membrane</location>
        <topology evidence="1">Multi-pass membrane protein</topology>
    </subcellularLocation>
</comment>
<feature type="transmembrane region" description="Helical" evidence="5">
    <location>
        <begin position="385"/>
        <end position="406"/>
    </location>
</feature>
<dbReference type="GO" id="GO:0016020">
    <property type="term" value="C:membrane"/>
    <property type="evidence" value="ECO:0007669"/>
    <property type="project" value="UniProtKB-SubCell"/>
</dbReference>
<feature type="transmembrane region" description="Helical" evidence="5">
    <location>
        <begin position="308"/>
        <end position="326"/>
    </location>
</feature>
<feature type="transmembrane region" description="Helical" evidence="5">
    <location>
        <begin position="169"/>
        <end position="189"/>
    </location>
</feature>
<feature type="transmembrane region" description="Helical" evidence="5">
    <location>
        <begin position="444"/>
        <end position="469"/>
    </location>
</feature>